<name>A0A9D1J2E1_9FIRM</name>
<accession>A0A9D1J2E1</accession>
<dbReference type="EMBL" id="DVHF01000154">
    <property type="protein sequence ID" value="HIR58387.1"/>
    <property type="molecule type" value="Genomic_DNA"/>
</dbReference>
<dbReference type="Proteomes" id="UP000886785">
    <property type="component" value="Unassembled WGS sequence"/>
</dbReference>
<protein>
    <submittedName>
        <fullName evidence="2">Hydrolase</fullName>
    </submittedName>
</protein>
<reference evidence="2" key="1">
    <citation type="submission" date="2020-10" db="EMBL/GenBank/DDBJ databases">
        <authorList>
            <person name="Gilroy R."/>
        </authorList>
    </citation>
    <scope>NUCLEOTIDE SEQUENCE</scope>
    <source>
        <strain evidence="2">ChiSjej1B19-7085</strain>
    </source>
</reference>
<reference evidence="2" key="2">
    <citation type="journal article" date="2021" name="PeerJ">
        <title>Extensive microbial diversity within the chicken gut microbiome revealed by metagenomics and culture.</title>
        <authorList>
            <person name="Gilroy R."/>
            <person name="Ravi A."/>
            <person name="Getino M."/>
            <person name="Pursley I."/>
            <person name="Horton D.L."/>
            <person name="Alikhan N.F."/>
            <person name="Baker D."/>
            <person name="Gharbi K."/>
            <person name="Hall N."/>
            <person name="Watson M."/>
            <person name="Adriaenssens E.M."/>
            <person name="Foster-Nyarko E."/>
            <person name="Jarju S."/>
            <person name="Secka A."/>
            <person name="Antonio M."/>
            <person name="Oren A."/>
            <person name="Chaudhuri R.R."/>
            <person name="La Ragione R."/>
            <person name="Hildebrand F."/>
            <person name="Pallen M.J."/>
        </authorList>
    </citation>
    <scope>NUCLEOTIDE SEQUENCE</scope>
    <source>
        <strain evidence="2">ChiSjej1B19-7085</strain>
    </source>
</reference>
<evidence type="ECO:0000313" key="3">
    <source>
        <dbReference type="Proteomes" id="UP000886785"/>
    </source>
</evidence>
<organism evidence="2 3">
    <name type="scientific">Candidatus Gallacutalibacter pullicola</name>
    <dbReference type="NCBI Taxonomy" id="2840830"/>
    <lineage>
        <taxon>Bacteria</taxon>
        <taxon>Bacillati</taxon>
        <taxon>Bacillota</taxon>
        <taxon>Clostridia</taxon>
        <taxon>Eubacteriales</taxon>
        <taxon>Candidatus Gallacutalibacter</taxon>
    </lineage>
</organism>
<dbReference type="AlphaFoldDB" id="A0A9D1J2E1"/>
<dbReference type="InterPro" id="IPR025983">
    <property type="entry name" value="Cys_rich_CPCC"/>
</dbReference>
<dbReference type="Pfam" id="PF14206">
    <property type="entry name" value="Cys_rich_CPCC"/>
    <property type="match status" value="1"/>
</dbReference>
<proteinExistence type="predicted"/>
<evidence type="ECO:0000313" key="2">
    <source>
        <dbReference type="EMBL" id="HIR58387.1"/>
    </source>
</evidence>
<gene>
    <name evidence="2" type="ORF">IAA54_12070</name>
</gene>
<evidence type="ECO:0000259" key="1">
    <source>
        <dbReference type="Pfam" id="PF14206"/>
    </source>
</evidence>
<comment type="caution">
    <text evidence="2">The sequence shown here is derived from an EMBL/GenBank/DDBJ whole genome shotgun (WGS) entry which is preliminary data.</text>
</comment>
<keyword evidence="2" id="KW-0378">Hydrolase</keyword>
<feature type="domain" description="Cysteine-rich CPCC" evidence="1">
    <location>
        <begin position="3"/>
        <end position="72"/>
    </location>
</feature>
<sequence length="74" mass="8379">MKYQCPCCGFYTFEEPPDGNYDICPVCYWEDDPVQLADEAYSGGANHVSLAQARRNFLAFGACERECIPYVRAL</sequence>
<dbReference type="GO" id="GO:0016787">
    <property type="term" value="F:hydrolase activity"/>
    <property type="evidence" value="ECO:0007669"/>
    <property type="project" value="UniProtKB-KW"/>
</dbReference>